<feature type="domain" description="SGNH hydrolase-type esterase" evidence="1">
    <location>
        <begin position="55"/>
        <end position="227"/>
    </location>
</feature>
<dbReference type="Pfam" id="PF13472">
    <property type="entry name" value="Lipase_GDSL_2"/>
    <property type="match status" value="1"/>
</dbReference>
<dbReference type="RefSeq" id="WP_091237816.1">
    <property type="nucleotide sequence ID" value="NZ_FNAG01000001.1"/>
</dbReference>
<keyword evidence="3" id="KW-1185">Reference proteome</keyword>
<dbReference type="InterPro" id="IPR036514">
    <property type="entry name" value="SGNH_hydro_sf"/>
</dbReference>
<dbReference type="PANTHER" id="PTHR30383:SF24">
    <property type="entry name" value="THIOESTERASE 1_PROTEASE 1_LYSOPHOSPHOLIPASE L1"/>
    <property type="match status" value="1"/>
</dbReference>
<evidence type="ECO:0000313" key="2">
    <source>
        <dbReference type="EMBL" id="SDD10280.1"/>
    </source>
</evidence>
<organism evidence="2 3">
    <name type="scientific">Aquimonas voraii</name>
    <dbReference type="NCBI Taxonomy" id="265719"/>
    <lineage>
        <taxon>Bacteria</taxon>
        <taxon>Pseudomonadati</taxon>
        <taxon>Pseudomonadota</taxon>
        <taxon>Gammaproteobacteria</taxon>
        <taxon>Lysobacterales</taxon>
        <taxon>Lysobacteraceae</taxon>
        <taxon>Aquimonas</taxon>
    </lineage>
</organism>
<proteinExistence type="predicted"/>
<dbReference type="PANTHER" id="PTHR30383">
    <property type="entry name" value="THIOESTERASE 1/PROTEASE 1/LYSOPHOSPHOLIPASE L1"/>
    <property type="match status" value="1"/>
</dbReference>
<sequence>MYRLFARSALFWTVLPLMLPQALRLKRSAPRATAAEGRREGSAGAADAPRLRLLALGDSPFEGVGIARIVDTLPVRLAERIAEAQGLRVDWRILAKNGATAGSLRQRLLPKIEPNAFDLILVSVGVNDVTGLTRGRGFAKSIDALLADLRAHSPQAQIVLLGIPPMQAFPLLPQPLRAWLGGRSRRLEALGVAAARRHEALHSPVRVQPAPELFASDGFHPSELGHSRWAEEVHAQLQSLPWPPPRCG</sequence>
<reference evidence="2 3" key="1">
    <citation type="submission" date="2016-10" db="EMBL/GenBank/DDBJ databases">
        <authorList>
            <person name="de Groot N.N."/>
        </authorList>
    </citation>
    <scope>NUCLEOTIDE SEQUENCE [LARGE SCALE GENOMIC DNA]</scope>
    <source>
        <strain evidence="2 3">DSM 16957</strain>
    </source>
</reference>
<dbReference type="AlphaFoldDB" id="A0A1G6S038"/>
<dbReference type="InterPro" id="IPR013830">
    <property type="entry name" value="SGNH_hydro"/>
</dbReference>
<gene>
    <name evidence="2" type="ORF">SAMN04488509_101220</name>
</gene>
<protein>
    <submittedName>
        <fullName evidence="2">Lysophospholipase L1</fullName>
    </submittedName>
</protein>
<dbReference type="Gene3D" id="3.40.50.1110">
    <property type="entry name" value="SGNH hydrolase"/>
    <property type="match status" value="1"/>
</dbReference>
<dbReference type="InterPro" id="IPR051532">
    <property type="entry name" value="Ester_Hydrolysis_Enzymes"/>
</dbReference>
<accession>A0A1G6S038</accession>
<dbReference type="CDD" id="cd01836">
    <property type="entry name" value="FeeA_FeeB_like"/>
    <property type="match status" value="1"/>
</dbReference>
<dbReference type="OrthoDB" id="5624617at2"/>
<dbReference type="STRING" id="265719.SAMN04488509_101220"/>
<evidence type="ECO:0000259" key="1">
    <source>
        <dbReference type="Pfam" id="PF13472"/>
    </source>
</evidence>
<dbReference type="SUPFAM" id="SSF52266">
    <property type="entry name" value="SGNH hydrolase"/>
    <property type="match status" value="1"/>
</dbReference>
<dbReference type="GO" id="GO:0004622">
    <property type="term" value="F:phosphatidylcholine lysophospholipase activity"/>
    <property type="evidence" value="ECO:0007669"/>
    <property type="project" value="TreeGrafter"/>
</dbReference>
<dbReference type="Proteomes" id="UP000199603">
    <property type="component" value="Unassembled WGS sequence"/>
</dbReference>
<evidence type="ECO:0000313" key="3">
    <source>
        <dbReference type="Proteomes" id="UP000199603"/>
    </source>
</evidence>
<name>A0A1G6S038_9GAMM</name>
<dbReference type="EMBL" id="FNAG01000001">
    <property type="protein sequence ID" value="SDD10280.1"/>
    <property type="molecule type" value="Genomic_DNA"/>
</dbReference>